<protein>
    <recommendedName>
        <fullName evidence="5">Molybdopterin oxidoreductase</fullName>
    </recommendedName>
</protein>
<evidence type="ECO:0000313" key="4">
    <source>
        <dbReference type="Proteomes" id="UP001229955"/>
    </source>
</evidence>
<feature type="transmembrane region" description="Helical" evidence="1">
    <location>
        <begin position="89"/>
        <end position="113"/>
    </location>
</feature>
<proteinExistence type="predicted"/>
<accession>A0AA49JVC1</accession>
<dbReference type="Proteomes" id="UP001229955">
    <property type="component" value="Chromosome"/>
</dbReference>
<organism evidence="2">
    <name type="scientific">Pseudogemmatithrix spongiicola</name>
    <dbReference type="NCBI Taxonomy" id="3062599"/>
    <lineage>
        <taxon>Bacteria</taxon>
        <taxon>Pseudomonadati</taxon>
        <taxon>Gemmatimonadota</taxon>
        <taxon>Gemmatimonadia</taxon>
        <taxon>Gemmatimonadales</taxon>
        <taxon>Gemmatimonadaceae</taxon>
        <taxon>Pseudogemmatithrix</taxon>
    </lineage>
</organism>
<evidence type="ECO:0000313" key="2">
    <source>
        <dbReference type="EMBL" id="WKW12590.1"/>
    </source>
</evidence>
<dbReference type="PANTHER" id="PTHR43044:SF1">
    <property type="entry name" value="QUINOL:CYTOCHROME C OXIDOREDUCTASE QUINONE-BINDING SUBUNIT 2"/>
    <property type="match status" value="1"/>
</dbReference>
<evidence type="ECO:0000256" key="1">
    <source>
        <dbReference type="SAM" id="Phobius"/>
    </source>
</evidence>
<dbReference type="EMBL" id="CP130612">
    <property type="protein sequence ID" value="WKW12590.1"/>
    <property type="molecule type" value="Genomic_DNA"/>
</dbReference>
<sequence>MSHQHHYSPPRDQFIDVLRTKQMPEMWKKASLGLAVFGLGLFGYGAITGQARAWQAFLMNWLFFTTIASAGVMFSAVQRITTARWSRGVIRFLEGFVAFLPFAAVGLLLIIFFGKGHIYPWWDKVGTGYLIPEKELYFNHGFFYLRSIVAFGALLALQVWYVYTSVRLDVGVTPEYGASWAAGLRAKMRASFGEERRELHSTHSLQGKLAVIMALVFGFGWCILAWDHSMSLDYYFFSTMYGWQVFMGGWLVALMIWAILLRWWKTQFSELPELITDKHYHDVGKLGFAFTAFWGYLTFSQFIIIWYGNLAEETHWFTLRLSGVWSTTTMLAAILTFLVPFAGLMSVKAKVWSPTMILFACSSIAGLWFSRFTEIYPSIYGSGAEHLPLGIWELGIFLGMAGLFGWSYAQFMDAFPKAQVFKMTSPYRDEVQVPVDPETMEPLPAHE</sequence>
<feature type="transmembrane region" description="Helical" evidence="1">
    <location>
        <begin position="351"/>
        <end position="369"/>
    </location>
</feature>
<dbReference type="KEGG" id="pspc:Strain318_001886"/>
<dbReference type="RefSeq" id="WP_367885469.1">
    <property type="nucleotide sequence ID" value="NZ_CP130612.1"/>
</dbReference>
<gene>
    <name evidence="2" type="ORF">Strain138_001887</name>
    <name evidence="3" type="ORF">Strain318_001886</name>
</gene>
<feature type="transmembrane region" description="Helical" evidence="1">
    <location>
        <begin position="143"/>
        <end position="163"/>
    </location>
</feature>
<keyword evidence="1" id="KW-0812">Transmembrane</keyword>
<reference evidence="2" key="1">
    <citation type="submission" date="2023-07" db="EMBL/GenBank/DDBJ databases">
        <authorList>
            <person name="Haufschild T."/>
            <person name="Kallscheuer N."/>
            <person name="Hammer J."/>
            <person name="Kohn T."/>
            <person name="Kabuu M."/>
            <person name="Jogler M."/>
            <person name="Wohfarth N."/>
            <person name="Heuer A."/>
            <person name="Rohde M."/>
            <person name="van Teeseling M.C.F."/>
            <person name="Jogler C."/>
        </authorList>
    </citation>
    <scope>NUCLEOTIDE SEQUENCE</scope>
    <source>
        <strain evidence="2">Strain 138</strain>
        <strain evidence="3">Strain 318</strain>
    </source>
</reference>
<accession>A0AA49K141</accession>
<keyword evidence="1" id="KW-0472">Membrane</keyword>
<feature type="transmembrane region" description="Helical" evidence="1">
    <location>
        <begin position="389"/>
        <end position="409"/>
    </location>
</feature>
<feature type="transmembrane region" description="Helical" evidence="1">
    <location>
        <begin position="246"/>
        <end position="265"/>
    </location>
</feature>
<evidence type="ECO:0000313" key="3">
    <source>
        <dbReference type="EMBL" id="WKW15497.1"/>
    </source>
</evidence>
<feature type="transmembrane region" description="Helical" evidence="1">
    <location>
        <begin position="286"/>
        <end position="307"/>
    </location>
</feature>
<feature type="transmembrane region" description="Helical" evidence="1">
    <location>
        <begin position="209"/>
        <end position="226"/>
    </location>
</feature>
<feature type="transmembrane region" description="Helical" evidence="1">
    <location>
        <begin position="30"/>
        <end position="47"/>
    </location>
</feature>
<evidence type="ECO:0008006" key="5">
    <source>
        <dbReference type="Google" id="ProtNLM"/>
    </source>
</evidence>
<feature type="transmembrane region" description="Helical" evidence="1">
    <location>
        <begin position="319"/>
        <end position="339"/>
    </location>
</feature>
<keyword evidence="1" id="KW-1133">Transmembrane helix</keyword>
<name>A0AA49JVC1_9BACT</name>
<dbReference type="PANTHER" id="PTHR43044">
    <property type="match status" value="1"/>
</dbReference>
<dbReference type="EMBL" id="CP130613">
    <property type="protein sequence ID" value="WKW15497.1"/>
    <property type="molecule type" value="Genomic_DNA"/>
</dbReference>
<dbReference type="AlphaFoldDB" id="A0AA49JVC1"/>
<feature type="transmembrane region" description="Helical" evidence="1">
    <location>
        <begin position="53"/>
        <end position="77"/>
    </location>
</feature>
<keyword evidence="4" id="KW-1185">Reference proteome</keyword>